<evidence type="ECO:0000313" key="3">
    <source>
        <dbReference type="Proteomes" id="UP000480548"/>
    </source>
</evidence>
<feature type="compositionally biased region" description="Basic residues" evidence="1">
    <location>
        <begin position="150"/>
        <end position="161"/>
    </location>
</feature>
<dbReference type="AlphaFoldDB" id="A0A7C8JW98"/>
<organism evidence="2 3">
    <name type="scientific">Orbilia oligospora</name>
    <name type="common">Nematode-trapping fungus</name>
    <name type="synonym">Arthrobotrys oligospora</name>
    <dbReference type="NCBI Taxonomy" id="2813651"/>
    <lineage>
        <taxon>Eukaryota</taxon>
        <taxon>Fungi</taxon>
        <taxon>Dikarya</taxon>
        <taxon>Ascomycota</taxon>
        <taxon>Pezizomycotina</taxon>
        <taxon>Orbiliomycetes</taxon>
        <taxon>Orbiliales</taxon>
        <taxon>Orbiliaceae</taxon>
        <taxon>Orbilia</taxon>
    </lineage>
</organism>
<accession>A0A7C8JW98</accession>
<dbReference type="Gene3D" id="3.30.160.60">
    <property type="entry name" value="Classic Zinc Finger"/>
    <property type="match status" value="1"/>
</dbReference>
<protein>
    <recommendedName>
        <fullName evidence="4">C2H2-type domain-containing protein</fullName>
    </recommendedName>
</protein>
<comment type="caution">
    <text evidence="2">The sequence shown here is derived from an EMBL/GenBank/DDBJ whole genome shotgun (WGS) entry which is preliminary data.</text>
</comment>
<proteinExistence type="predicted"/>
<evidence type="ECO:0000256" key="1">
    <source>
        <dbReference type="SAM" id="MobiDB-lite"/>
    </source>
</evidence>
<reference evidence="2 3" key="1">
    <citation type="submission" date="2019-06" db="EMBL/GenBank/DDBJ databases">
        <authorList>
            <person name="Palmer J.M."/>
        </authorList>
    </citation>
    <scope>NUCLEOTIDE SEQUENCE [LARGE SCALE GENOMIC DNA]</scope>
    <source>
        <strain evidence="2 3">TWF703</strain>
    </source>
</reference>
<gene>
    <name evidence="2" type="ORF">TWF703_000145</name>
</gene>
<dbReference type="EMBL" id="WIQZ01000001">
    <property type="protein sequence ID" value="KAF3147304.1"/>
    <property type="molecule type" value="Genomic_DNA"/>
</dbReference>
<name>A0A7C8JW98_ORBOL</name>
<dbReference type="Proteomes" id="UP000480548">
    <property type="component" value="Unassembled WGS sequence"/>
</dbReference>
<sequence length="272" mass="29766">MAYASSMEYSMSNNSTVSSSMEGDFTLYGHISDDEYFRQLHPLDVSGPFPGEEGFSMFTDMPGLTNTQSIEEIEDFLNPDFFKLPTSTHRESSILGLNDPLPAACTGPTHNGYLGLHHLEGLNGYPTPPSTISSPYSPPTNNFGHFTSPKTRRMSSTRRRAPAPISSPPSSPHPNGASSPTGGKQGIFTCPKCNAVFTFKTNKTRHVNSRACEGKVPVTSEGVCTKEYPCPIDGCPTVIKRRKDNLAVHLKKIHGLKMERQSILLGCWLSCY</sequence>
<evidence type="ECO:0000313" key="2">
    <source>
        <dbReference type="EMBL" id="KAF3147304.1"/>
    </source>
</evidence>
<evidence type="ECO:0008006" key="4">
    <source>
        <dbReference type="Google" id="ProtNLM"/>
    </source>
</evidence>
<feature type="region of interest" description="Disordered" evidence="1">
    <location>
        <begin position="126"/>
        <end position="181"/>
    </location>
</feature>